<gene>
    <name evidence="2" type="ORF">SE18_06910</name>
</gene>
<dbReference type="OrthoDB" id="9829271at2"/>
<evidence type="ECO:0008006" key="4">
    <source>
        <dbReference type="Google" id="ProtNLM"/>
    </source>
</evidence>
<evidence type="ECO:0000313" key="2">
    <source>
        <dbReference type="EMBL" id="KPL90338.1"/>
    </source>
</evidence>
<dbReference type="PROSITE" id="PS51257">
    <property type="entry name" value="PROKAR_LIPOPROTEIN"/>
    <property type="match status" value="1"/>
</dbReference>
<dbReference type="RefSeq" id="WP_054533699.1">
    <property type="nucleotide sequence ID" value="NZ_LGKP01000012.1"/>
</dbReference>
<protein>
    <recommendedName>
        <fullName evidence="4">DUF4878 domain-containing protein</fullName>
    </recommendedName>
</protein>
<dbReference type="InterPro" id="IPR032710">
    <property type="entry name" value="NTF2-like_dom_sf"/>
</dbReference>
<dbReference type="SUPFAM" id="SSF54427">
    <property type="entry name" value="NTF2-like"/>
    <property type="match status" value="1"/>
</dbReference>
<keyword evidence="3" id="KW-1185">Reference proteome</keyword>
<keyword evidence="1" id="KW-0732">Signal</keyword>
<dbReference type="Proteomes" id="UP000050277">
    <property type="component" value="Unassembled WGS sequence"/>
</dbReference>
<name>A0A0N8GSV3_9CHLR</name>
<evidence type="ECO:0000313" key="3">
    <source>
        <dbReference type="Proteomes" id="UP000050277"/>
    </source>
</evidence>
<sequence length="136" mass="15177">MRFKQLLIGCLLLTLTACGGDDTAPVNQVKAFVAATEERNVDRMVALMVPEMRRDAGWQLRQVMPRIKSIDYQNDQYTLEKIEDGRAYVQINGTLVGQMDDGASINYPANQLVELVEQDDGTWLVANSGFEVPSQP</sequence>
<reference evidence="2 3" key="1">
    <citation type="submission" date="2015-07" db="EMBL/GenBank/DDBJ databases">
        <title>Whole genome sequence of Herpetosiphon geysericola DSM 7119.</title>
        <authorList>
            <person name="Hemp J."/>
            <person name="Ward L.M."/>
            <person name="Pace L.A."/>
            <person name="Fischer W.W."/>
        </authorList>
    </citation>
    <scope>NUCLEOTIDE SEQUENCE [LARGE SCALE GENOMIC DNA]</scope>
    <source>
        <strain evidence="2 3">DSM 7119</strain>
    </source>
</reference>
<dbReference type="STRING" id="70996.SE18_06910"/>
<comment type="caution">
    <text evidence="2">The sequence shown here is derived from an EMBL/GenBank/DDBJ whole genome shotgun (WGS) entry which is preliminary data.</text>
</comment>
<evidence type="ECO:0000256" key="1">
    <source>
        <dbReference type="SAM" id="SignalP"/>
    </source>
</evidence>
<dbReference type="AlphaFoldDB" id="A0A0N8GSV3"/>
<organism evidence="2 3">
    <name type="scientific">Herpetosiphon geysericola</name>
    <dbReference type="NCBI Taxonomy" id="70996"/>
    <lineage>
        <taxon>Bacteria</taxon>
        <taxon>Bacillati</taxon>
        <taxon>Chloroflexota</taxon>
        <taxon>Chloroflexia</taxon>
        <taxon>Herpetosiphonales</taxon>
        <taxon>Herpetosiphonaceae</taxon>
        <taxon>Herpetosiphon</taxon>
    </lineage>
</organism>
<proteinExistence type="predicted"/>
<feature type="signal peptide" evidence="1">
    <location>
        <begin position="1"/>
        <end position="19"/>
    </location>
</feature>
<accession>A0A0N8GSV3</accession>
<feature type="chain" id="PRO_5006025868" description="DUF4878 domain-containing protein" evidence="1">
    <location>
        <begin position="20"/>
        <end position="136"/>
    </location>
</feature>
<dbReference type="EMBL" id="LGKP01000012">
    <property type="protein sequence ID" value="KPL90338.1"/>
    <property type="molecule type" value="Genomic_DNA"/>
</dbReference>